<gene>
    <name evidence="1" type="ORF">Cflav_PD6404</name>
</gene>
<organism evidence="1 2">
    <name type="scientific">Pedosphaera parvula (strain Ellin514)</name>
    <dbReference type="NCBI Taxonomy" id="320771"/>
    <lineage>
        <taxon>Bacteria</taxon>
        <taxon>Pseudomonadati</taxon>
        <taxon>Verrucomicrobiota</taxon>
        <taxon>Pedosphaerae</taxon>
        <taxon>Pedosphaerales</taxon>
        <taxon>Pedosphaeraceae</taxon>
        <taxon>Pedosphaera</taxon>
    </lineage>
</organism>
<name>B9XDI3_PEDPL</name>
<dbReference type="AlphaFoldDB" id="B9XDI3"/>
<comment type="caution">
    <text evidence="1">The sequence shown here is derived from an EMBL/GenBank/DDBJ whole genome shotgun (WGS) entry which is preliminary data.</text>
</comment>
<evidence type="ECO:0000313" key="2">
    <source>
        <dbReference type="Proteomes" id="UP000003688"/>
    </source>
</evidence>
<dbReference type="Proteomes" id="UP000003688">
    <property type="component" value="Unassembled WGS sequence"/>
</dbReference>
<accession>B9XDI3</accession>
<dbReference type="RefSeq" id="WP_007413881.1">
    <property type="nucleotide sequence ID" value="NZ_ABOX02000006.1"/>
</dbReference>
<protein>
    <recommendedName>
        <fullName evidence="3">DUF455 family protein</fullName>
    </recommendedName>
</protein>
<evidence type="ECO:0008006" key="3">
    <source>
        <dbReference type="Google" id="ProtNLM"/>
    </source>
</evidence>
<reference evidence="1 2" key="1">
    <citation type="journal article" date="2011" name="J. Bacteriol.">
        <title>Genome sequence of 'Pedosphaera parvula' Ellin514, an aerobic Verrucomicrobial isolate from pasture soil.</title>
        <authorList>
            <person name="Kant R."/>
            <person name="van Passel M.W."/>
            <person name="Sangwan P."/>
            <person name="Palva A."/>
            <person name="Lucas S."/>
            <person name="Copeland A."/>
            <person name="Lapidus A."/>
            <person name="Glavina Del Rio T."/>
            <person name="Dalin E."/>
            <person name="Tice H."/>
            <person name="Bruce D."/>
            <person name="Goodwin L."/>
            <person name="Pitluck S."/>
            <person name="Chertkov O."/>
            <person name="Larimer F.W."/>
            <person name="Land M.L."/>
            <person name="Hauser L."/>
            <person name="Brettin T.S."/>
            <person name="Detter J.C."/>
            <person name="Han S."/>
            <person name="de Vos W.M."/>
            <person name="Janssen P.H."/>
            <person name="Smidt H."/>
        </authorList>
    </citation>
    <scope>NUCLEOTIDE SEQUENCE [LARGE SCALE GENOMIC DNA]</scope>
    <source>
        <strain evidence="1 2">Ellin514</strain>
    </source>
</reference>
<keyword evidence="2" id="KW-1185">Reference proteome</keyword>
<proteinExistence type="predicted"/>
<sequence>MNAYQTYRNLPALAGICSMPEAMKPGLSVEACVTRLKRYHYAYKRLHEIFTARLTAEPIYELKMGFSLHSHYCAEHVSALRKRVGEMREPPLGLEAIPGANLEIFFDEILCSPTTEELLLGLYEKAVPALKAALEQHLQDTNQLADHPSVRICRFALLEVEEMEKYGRQAIESLVDAKCRERAKSWLEMLEECLEAAGKLDGTGQLSEDVPTGRFYSAKPYKYDGHPKRDERFPDPYNMGVNAEVFLYDEQYPPAPKTLMMFYKRLREIDVPEMMASIIAETEDKPWDYYRDMTRQLWDEARHAMMGEVGFANLGIEWPKRVMVNYTWSLALNTQLKPIERHAVLYFIEQGLMPKTGKRFEWEVGLASQNPLSGLFQDYDWADEVLHARIGRDWYVKDFKNASEAVHYGDECWSRVLMNWESWKKQGLTQHRNWWPEVYKAACERWGIKPDPKVLSYSTTYQTVRADLKNLVGSA</sequence>
<dbReference type="EMBL" id="ABOX02000006">
    <property type="protein sequence ID" value="EEF62129.1"/>
    <property type="molecule type" value="Genomic_DNA"/>
</dbReference>
<evidence type="ECO:0000313" key="1">
    <source>
        <dbReference type="EMBL" id="EEF62129.1"/>
    </source>
</evidence>
<dbReference type="OrthoDB" id="1392385at2"/>